<keyword evidence="2" id="KW-1185">Reference proteome</keyword>
<dbReference type="Proteomes" id="UP000809789">
    <property type="component" value="Unassembled WGS sequence"/>
</dbReference>
<dbReference type="OrthoDB" id="2740448at2759"/>
<proteinExistence type="predicted"/>
<dbReference type="AlphaFoldDB" id="A0A8K0KW75"/>
<sequence>MATLQDIRQDDSLWWRVLVFLFDLRHFKENVDSQSRLERIVDASYLGQPYFTDDEVSMLKSTVLPAGNTLADTLRAVTHYRVCAAHDLAPVFEKAFEVKEKDLARNERFIELLNEQSLNVPPDWRSIFKPVNKCGSKPKPGKRKPR</sequence>
<evidence type="ECO:0000313" key="2">
    <source>
        <dbReference type="Proteomes" id="UP000809789"/>
    </source>
</evidence>
<evidence type="ECO:0000313" key="1">
    <source>
        <dbReference type="EMBL" id="KAG8623080.1"/>
    </source>
</evidence>
<organism evidence="1 2">
    <name type="scientific">Elsinoe batatas</name>
    <dbReference type="NCBI Taxonomy" id="2601811"/>
    <lineage>
        <taxon>Eukaryota</taxon>
        <taxon>Fungi</taxon>
        <taxon>Dikarya</taxon>
        <taxon>Ascomycota</taxon>
        <taxon>Pezizomycotina</taxon>
        <taxon>Dothideomycetes</taxon>
        <taxon>Dothideomycetidae</taxon>
        <taxon>Myriangiales</taxon>
        <taxon>Elsinoaceae</taxon>
        <taxon>Elsinoe</taxon>
    </lineage>
</organism>
<name>A0A8K0KW75_9PEZI</name>
<accession>A0A8K0KW75</accession>
<comment type="caution">
    <text evidence="1">The sequence shown here is derived from an EMBL/GenBank/DDBJ whole genome shotgun (WGS) entry which is preliminary data.</text>
</comment>
<dbReference type="EMBL" id="JAESVG020000010">
    <property type="protein sequence ID" value="KAG8623080.1"/>
    <property type="molecule type" value="Genomic_DNA"/>
</dbReference>
<reference evidence="1" key="1">
    <citation type="submission" date="2021-07" db="EMBL/GenBank/DDBJ databases">
        <title>Elsinoe batatas strain:CRI-CJ2 Genome sequencing and assembly.</title>
        <authorList>
            <person name="Huang L."/>
        </authorList>
    </citation>
    <scope>NUCLEOTIDE SEQUENCE</scope>
    <source>
        <strain evidence="1">CRI-CJ2</strain>
    </source>
</reference>
<gene>
    <name evidence="1" type="ORF">KVT40_008056</name>
</gene>
<protein>
    <submittedName>
        <fullName evidence="1">Uncharacterized protein</fullName>
    </submittedName>
</protein>